<dbReference type="GO" id="GO:0008483">
    <property type="term" value="F:transaminase activity"/>
    <property type="evidence" value="ECO:0007669"/>
    <property type="project" value="InterPro"/>
</dbReference>
<comment type="caution">
    <text evidence="12">The sequence shown here is derived from an EMBL/GenBank/DDBJ whole genome shotgun (WGS) entry which is preliminary data.</text>
</comment>
<dbReference type="Gene3D" id="3.40.50.300">
    <property type="entry name" value="P-loop containing nucleotide triphosphate hydrolases"/>
    <property type="match status" value="1"/>
</dbReference>
<dbReference type="UniPathway" id="UPA00078"/>
<dbReference type="NCBIfam" id="TIGR00347">
    <property type="entry name" value="bioD"/>
    <property type="match status" value="1"/>
</dbReference>
<organism evidence="12 13">
    <name type="scientific">Candidatus Taenaricola geysiri</name>
    <dbReference type="NCBI Taxonomy" id="1974752"/>
    <lineage>
        <taxon>Bacteria</taxon>
        <taxon>Pseudomonadati</taxon>
        <taxon>Candidatus Omnitrophota</taxon>
        <taxon>Candidatus Taenaricola</taxon>
    </lineage>
</organism>
<dbReference type="SUPFAM" id="SSF52540">
    <property type="entry name" value="P-loop containing nucleoside triphosphate hydrolases"/>
    <property type="match status" value="1"/>
</dbReference>
<dbReference type="Proteomes" id="UP000231267">
    <property type="component" value="Unassembled WGS sequence"/>
</dbReference>
<keyword evidence="2" id="KW-0436">Ligase</keyword>
<comment type="catalytic activity">
    <reaction evidence="9">
        <text>(7R,8S)-8-amino-7-(carboxyamino)nonanoate + ATP = (4R,5S)-dethiobiotin + ADP + phosphate + H(+)</text>
        <dbReference type="Rhea" id="RHEA:63684"/>
        <dbReference type="ChEBI" id="CHEBI:15378"/>
        <dbReference type="ChEBI" id="CHEBI:30616"/>
        <dbReference type="ChEBI" id="CHEBI:43474"/>
        <dbReference type="ChEBI" id="CHEBI:149470"/>
        <dbReference type="ChEBI" id="CHEBI:149473"/>
        <dbReference type="ChEBI" id="CHEBI:456216"/>
    </reaction>
</comment>
<keyword evidence="5" id="KW-0093">Biotin biosynthesis</keyword>
<dbReference type="SUPFAM" id="SSF53383">
    <property type="entry name" value="PLP-dependent transferases"/>
    <property type="match status" value="1"/>
</dbReference>
<dbReference type="GO" id="GO:0009102">
    <property type="term" value="P:biotin biosynthetic process"/>
    <property type="evidence" value="ECO:0007669"/>
    <property type="project" value="UniProtKB-UniRule"/>
</dbReference>
<evidence type="ECO:0000313" key="13">
    <source>
        <dbReference type="Proteomes" id="UP000231267"/>
    </source>
</evidence>
<accession>A0A2J0LKT5</accession>
<name>A0A2J0LKT5_9BACT</name>
<dbReference type="InterPro" id="IPR015424">
    <property type="entry name" value="PyrdxlP-dep_Trfase"/>
</dbReference>
<dbReference type="CDD" id="cd03109">
    <property type="entry name" value="DTBS"/>
    <property type="match status" value="1"/>
</dbReference>
<evidence type="ECO:0000256" key="10">
    <source>
        <dbReference type="NCBIfam" id="TIGR00347"/>
    </source>
</evidence>
<evidence type="ECO:0000256" key="9">
    <source>
        <dbReference type="ARBA" id="ARBA00047386"/>
    </source>
</evidence>
<dbReference type="GO" id="GO:0004141">
    <property type="term" value="F:dethiobiotin synthase activity"/>
    <property type="evidence" value="ECO:0007669"/>
    <property type="project" value="UniProtKB-UniRule"/>
</dbReference>
<evidence type="ECO:0000256" key="7">
    <source>
        <dbReference type="ARBA" id="ARBA00022842"/>
    </source>
</evidence>
<evidence type="ECO:0000256" key="11">
    <source>
        <dbReference type="RuleBase" id="RU003560"/>
    </source>
</evidence>
<dbReference type="GO" id="GO:0005524">
    <property type="term" value="F:ATP binding"/>
    <property type="evidence" value="ECO:0007669"/>
    <property type="project" value="UniProtKB-KW"/>
</dbReference>
<protein>
    <recommendedName>
        <fullName evidence="10">Dethiobiotin synthase</fullName>
        <ecNumber evidence="10">6.3.3.3</ecNumber>
    </recommendedName>
</protein>
<evidence type="ECO:0000313" key="12">
    <source>
        <dbReference type="EMBL" id="PIW66223.1"/>
    </source>
</evidence>
<dbReference type="GO" id="GO:0030170">
    <property type="term" value="F:pyridoxal phosphate binding"/>
    <property type="evidence" value="ECO:0007669"/>
    <property type="project" value="InterPro"/>
</dbReference>
<evidence type="ECO:0000256" key="6">
    <source>
        <dbReference type="ARBA" id="ARBA00022840"/>
    </source>
</evidence>
<evidence type="ECO:0000256" key="4">
    <source>
        <dbReference type="ARBA" id="ARBA00022741"/>
    </source>
</evidence>
<feature type="non-terminal residue" evidence="12">
    <location>
        <position position="312"/>
    </location>
</feature>
<dbReference type="EMBL" id="PFGP01000104">
    <property type="protein sequence ID" value="PIW66223.1"/>
    <property type="molecule type" value="Genomic_DNA"/>
</dbReference>
<dbReference type="PANTHER" id="PTHR43210">
    <property type="entry name" value="DETHIOBIOTIN SYNTHETASE"/>
    <property type="match status" value="1"/>
</dbReference>
<dbReference type="Pfam" id="PF00202">
    <property type="entry name" value="Aminotran_3"/>
    <property type="match status" value="1"/>
</dbReference>
<dbReference type="InterPro" id="IPR015422">
    <property type="entry name" value="PyrdxlP-dep_Trfase_small"/>
</dbReference>
<dbReference type="InterPro" id="IPR027417">
    <property type="entry name" value="P-loop_NTPase"/>
</dbReference>
<reference evidence="12 13" key="1">
    <citation type="submission" date="2017-09" db="EMBL/GenBank/DDBJ databases">
        <title>Depth-based differentiation of microbial function through sediment-hosted aquifers and enrichment of novel symbionts in the deep terrestrial subsurface.</title>
        <authorList>
            <person name="Probst A.J."/>
            <person name="Ladd B."/>
            <person name="Jarett J.K."/>
            <person name="Geller-Mcgrath D.E."/>
            <person name="Sieber C.M."/>
            <person name="Emerson J.B."/>
            <person name="Anantharaman K."/>
            <person name="Thomas B.C."/>
            <person name="Malmstrom R."/>
            <person name="Stieglmeier M."/>
            <person name="Klingl A."/>
            <person name="Woyke T."/>
            <person name="Ryan C.M."/>
            <person name="Banfield J.F."/>
        </authorList>
    </citation>
    <scope>NUCLEOTIDE SEQUENCE [LARGE SCALE GENOMIC DNA]</scope>
    <source>
        <strain evidence="12">CG12_big_fil_rev_8_21_14_0_65_43_15</strain>
    </source>
</reference>
<dbReference type="InterPro" id="IPR005814">
    <property type="entry name" value="Aminotrans_3"/>
</dbReference>
<dbReference type="InterPro" id="IPR004472">
    <property type="entry name" value="DTB_synth_BioD"/>
</dbReference>
<evidence type="ECO:0000256" key="1">
    <source>
        <dbReference type="ARBA" id="ARBA00022490"/>
    </source>
</evidence>
<dbReference type="InterPro" id="IPR015421">
    <property type="entry name" value="PyrdxlP-dep_Trfase_major"/>
</dbReference>
<comment type="similarity">
    <text evidence="11">Belongs to the class-III pyridoxal-phosphate-dependent aminotransferase family.</text>
</comment>
<keyword evidence="7" id="KW-0460">Magnesium</keyword>
<dbReference type="GO" id="GO:0005829">
    <property type="term" value="C:cytosol"/>
    <property type="evidence" value="ECO:0007669"/>
    <property type="project" value="TreeGrafter"/>
</dbReference>
<evidence type="ECO:0000256" key="3">
    <source>
        <dbReference type="ARBA" id="ARBA00022723"/>
    </source>
</evidence>
<keyword evidence="4" id="KW-0547">Nucleotide-binding</keyword>
<dbReference type="Pfam" id="PF13500">
    <property type="entry name" value="AAA_26"/>
    <property type="match status" value="1"/>
</dbReference>
<evidence type="ECO:0000256" key="5">
    <source>
        <dbReference type="ARBA" id="ARBA00022756"/>
    </source>
</evidence>
<sequence length="312" mass="34593">MQHKSVFITGTDTGVGKTYVAKLIADSLRQQGYKIAAFKPIVSGGTADLKKLKAENVYSFKHALAPSVAAKLEHRSISIDRILSKYKELLSKNDFVIVEGIGGLLVPIKKGYLVADLIKDMDMPVIIVARPGLGTINHTLLTVKYAQNYGINILGVVFNESKKMKTGICEQTNPKEIERESGVPVLGYVKYASLLRSLRSLAMTDYAAMDKKYVWHPFTQMQDWQKAEPLIIDQAKGCYLKATNGKWYLDGISSLWVNVHGHRKKELDQALIKQINKVSHSTLLGLGNTPSIELAKMLVDVAPKGLNKVFYS</sequence>
<keyword evidence="8 11" id="KW-0663">Pyridoxal phosphate</keyword>
<keyword evidence="1" id="KW-0963">Cytoplasm</keyword>
<dbReference type="AlphaFoldDB" id="A0A2J0LKT5"/>
<dbReference type="PANTHER" id="PTHR43210:SF2">
    <property type="entry name" value="ATP-DEPENDENT DETHIOBIOTIN SYNTHETASE BIOD 2"/>
    <property type="match status" value="1"/>
</dbReference>
<dbReference type="EC" id="6.3.3.3" evidence="10"/>
<dbReference type="GO" id="GO:0000287">
    <property type="term" value="F:magnesium ion binding"/>
    <property type="evidence" value="ECO:0007669"/>
    <property type="project" value="InterPro"/>
</dbReference>
<proteinExistence type="inferred from homology"/>
<gene>
    <name evidence="12" type="primary">bioD</name>
    <name evidence="12" type="ORF">COW11_04460</name>
</gene>
<evidence type="ECO:0000256" key="2">
    <source>
        <dbReference type="ARBA" id="ARBA00022598"/>
    </source>
</evidence>
<keyword evidence="3" id="KW-0479">Metal-binding</keyword>
<dbReference type="Gene3D" id="3.90.1150.10">
    <property type="entry name" value="Aspartate Aminotransferase, domain 1"/>
    <property type="match status" value="1"/>
</dbReference>
<keyword evidence="6" id="KW-0067">ATP-binding</keyword>
<evidence type="ECO:0000256" key="8">
    <source>
        <dbReference type="ARBA" id="ARBA00022898"/>
    </source>
</evidence>
<dbReference type="Gene3D" id="3.40.640.10">
    <property type="entry name" value="Type I PLP-dependent aspartate aminotransferase-like (Major domain)"/>
    <property type="match status" value="1"/>
</dbReference>
<dbReference type="HAMAP" id="MF_00336">
    <property type="entry name" value="BioD"/>
    <property type="match status" value="1"/>
</dbReference>